<evidence type="ECO:0000256" key="13">
    <source>
        <dbReference type="ARBA" id="ARBA00022842"/>
    </source>
</evidence>
<comment type="subcellular location">
    <subcellularLocation>
        <location evidence="2 15">Cytoplasm</location>
    </subcellularLocation>
</comment>
<keyword evidence="9 15" id="KW-0540">Nuclease</keyword>
<dbReference type="Gene3D" id="3.30.160.20">
    <property type="match status" value="1"/>
</dbReference>
<keyword evidence="14 15" id="KW-0694">RNA-binding</keyword>
<evidence type="ECO:0000313" key="18">
    <source>
        <dbReference type="EMBL" id="TCK98312.1"/>
    </source>
</evidence>
<evidence type="ECO:0000256" key="14">
    <source>
        <dbReference type="ARBA" id="ARBA00022884"/>
    </source>
</evidence>
<dbReference type="GO" id="GO:0005737">
    <property type="term" value="C:cytoplasm"/>
    <property type="evidence" value="ECO:0007669"/>
    <property type="project" value="UniProtKB-SubCell"/>
</dbReference>
<dbReference type="Proteomes" id="UP000294545">
    <property type="component" value="Unassembled WGS sequence"/>
</dbReference>
<gene>
    <name evidence="15" type="primary">rnc</name>
    <name evidence="18" type="ORF">EDC19_0732</name>
</gene>
<dbReference type="FunFam" id="1.10.1520.10:FF:000001">
    <property type="entry name" value="Ribonuclease 3"/>
    <property type="match status" value="1"/>
</dbReference>
<evidence type="ECO:0000256" key="7">
    <source>
        <dbReference type="ARBA" id="ARBA00022664"/>
    </source>
</evidence>
<dbReference type="Gene3D" id="1.10.1520.10">
    <property type="entry name" value="Ribonuclease III domain"/>
    <property type="match status" value="1"/>
</dbReference>
<reference evidence="18 19" key="1">
    <citation type="submission" date="2019-03" db="EMBL/GenBank/DDBJ databases">
        <title>Genomic Encyclopedia of Type Strains, Phase IV (KMG-IV): sequencing the most valuable type-strain genomes for metagenomic binning, comparative biology and taxonomic classification.</title>
        <authorList>
            <person name="Goeker M."/>
        </authorList>
    </citation>
    <scope>NUCLEOTIDE SEQUENCE [LARGE SCALE GENOMIC DNA]</scope>
    <source>
        <strain evidence="18 19">DSM 24176</strain>
    </source>
</reference>
<keyword evidence="10 15" id="KW-0479">Metal-binding</keyword>
<comment type="subunit">
    <text evidence="4 15">Homodimer.</text>
</comment>
<keyword evidence="6 15" id="KW-0698">rRNA processing</keyword>
<comment type="catalytic activity">
    <reaction evidence="1 15">
        <text>Endonucleolytic cleavage to 5'-phosphomonoester.</text>
        <dbReference type="EC" id="3.1.26.3"/>
    </reaction>
</comment>
<dbReference type="Pfam" id="PF00035">
    <property type="entry name" value="dsrm"/>
    <property type="match status" value="1"/>
</dbReference>
<feature type="domain" description="RNase III" evidence="17">
    <location>
        <begin position="7"/>
        <end position="136"/>
    </location>
</feature>
<evidence type="ECO:0000259" key="16">
    <source>
        <dbReference type="PROSITE" id="PS50137"/>
    </source>
</evidence>
<evidence type="ECO:0000256" key="5">
    <source>
        <dbReference type="ARBA" id="ARBA00022490"/>
    </source>
</evidence>
<dbReference type="EMBL" id="SMGQ01000011">
    <property type="protein sequence ID" value="TCK98312.1"/>
    <property type="molecule type" value="Genomic_DNA"/>
</dbReference>
<keyword evidence="15" id="KW-0699">rRNA-binding</keyword>
<dbReference type="InterPro" id="IPR011907">
    <property type="entry name" value="RNase_III"/>
</dbReference>
<evidence type="ECO:0000256" key="8">
    <source>
        <dbReference type="ARBA" id="ARBA00022694"/>
    </source>
</evidence>
<dbReference type="GO" id="GO:0019843">
    <property type="term" value="F:rRNA binding"/>
    <property type="evidence" value="ECO:0007669"/>
    <property type="project" value="UniProtKB-KW"/>
</dbReference>
<dbReference type="SMART" id="SM00535">
    <property type="entry name" value="RIBOc"/>
    <property type="match status" value="1"/>
</dbReference>
<feature type="domain" description="DRBM" evidence="16">
    <location>
        <begin position="160"/>
        <end position="229"/>
    </location>
</feature>
<evidence type="ECO:0000256" key="4">
    <source>
        <dbReference type="ARBA" id="ARBA00011738"/>
    </source>
</evidence>
<dbReference type="RefSeq" id="WP_243116973.1">
    <property type="nucleotide sequence ID" value="NZ_SMGQ01000011.1"/>
</dbReference>
<dbReference type="CDD" id="cd10845">
    <property type="entry name" value="DSRM_RNAse_III_family"/>
    <property type="match status" value="1"/>
</dbReference>
<accession>A0A4R1N0D1</accession>
<dbReference type="GO" id="GO:0010468">
    <property type="term" value="P:regulation of gene expression"/>
    <property type="evidence" value="ECO:0007669"/>
    <property type="project" value="TreeGrafter"/>
</dbReference>
<proteinExistence type="inferred from homology"/>
<feature type="binding site" evidence="15">
    <location>
        <position position="49"/>
    </location>
    <ligand>
        <name>Mg(2+)</name>
        <dbReference type="ChEBI" id="CHEBI:18420"/>
    </ligand>
</feature>
<dbReference type="PANTHER" id="PTHR11207:SF0">
    <property type="entry name" value="RIBONUCLEASE 3"/>
    <property type="match status" value="1"/>
</dbReference>
<evidence type="ECO:0000256" key="2">
    <source>
        <dbReference type="ARBA" id="ARBA00004496"/>
    </source>
</evidence>
<dbReference type="NCBIfam" id="TIGR02191">
    <property type="entry name" value="RNaseIII"/>
    <property type="match status" value="1"/>
</dbReference>
<dbReference type="SMART" id="SM00358">
    <property type="entry name" value="DSRM"/>
    <property type="match status" value="1"/>
</dbReference>
<evidence type="ECO:0000256" key="12">
    <source>
        <dbReference type="ARBA" id="ARBA00022801"/>
    </source>
</evidence>
<keyword evidence="11 15" id="KW-0255">Endonuclease</keyword>
<comment type="similarity">
    <text evidence="3">Belongs to the ribonuclease III family.</text>
</comment>
<dbReference type="PROSITE" id="PS50137">
    <property type="entry name" value="DS_RBD"/>
    <property type="match status" value="1"/>
</dbReference>
<keyword evidence="8 15" id="KW-0819">tRNA processing</keyword>
<feature type="binding site" evidence="15">
    <location>
        <position position="125"/>
    </location>
    <ligand>
        <name>Mg(2+)</name>
        <dbReference type="ChEBI" id="CHEBI:18420"/>
    </ligand>
</feature>
<dbReference type="GO" id="GO:0042802">
    <property type="term" value="F:identical protein binding"/>
    <property type="evidence" value="ECO:0007669"/>
    <property type="project" value="UniProtKB-ARBA"/>
</dbReference>
<dbReference type="GO" id="GO:0008033">
    <property type="term" value="P:tRNA processing"/>
    <property type="evidence" value="ECO:0007669"/>
    <property type="project" value="UniProtKB-KW"/>
</dbReference>
<dbReference type="PROSITE" id="PS50142">
    <property type="entry name" value="RNASE_3_2"/>
    <property type="match status" value="1"/>
</dbReference>
<dbReference type="GO" id="GO:0006364">
    <property type="term" value="P:rRNA processing"/>
    <property type="evidence" value="ECO:0007669"/>
    <property type="project" value="UniProtKB-UniRule"/>
</dbReference>
<dbReference type="FunFam" id="3.30.160.20:FF:000003">
    <property type="entry name" value="Ribonuclease 3"/>
    <property type="match status" value="1"/>
</dbReference>
<dbReference type="GO" id="GO:0006397">
    <property type="term" value="P:mRNA processing"/>
    <property type="evidence" value="ECO:0007669"/>
    <property type="project" value="UniProtKB-UniRule"/>
</dbReference>
<evidence type="ECO:0000256" key="6">
    <source>
        <dbReference type="ARBA" id="ARBA00022552"/>
    </source>
</evidence>
<dbReference type="AlphaFoldDB" id="A0A4R1N0D1"/>
<keyword evidence="7 15" id="KW-0507">mRNA processing</keyword>
<dbReference type="EC" id="3.1.26.3" evidence="15"/>
<evidence type="ECO:0000256" key="9">
    <source>
        <dbReference type="ARBA" id="ARBA00022722"/>
    </source>
</evidence>
<dbReference type="InterPro" id="IPR036389">
    <property type="entry name" value="RNase_III_sf"/>
</dbReference>
<comment type="cofactor">
    <cofactor evidence="15">
        <name>Mg(2+)</name>
        <dbReference type="ChEBI" id="CHEBI:18420"/>
    </cofactor>
</comment>
<dbReference type="GO" id="GO:0004525">
    <property type="term" value="F:ribonuclease III activity"/>
    <property type="evidence" value="ECO:0007669"/>
    <property type="project" value="UniProtKB-UniRule"/>
</dbReference>
<keyword evidence="5 15" id="KW-0963">Cytoplasm</keyword>
<evidence type="ECO:0000256" key="15">
    <source>
        <dbReference type="HAMAP-Rule" id="MF_00104"/>
    </source>
</evidence>
<sequence length="235" mass="26825">MITDKQIKAFENKINYKFQNKQLLRQALTHSSFSNERKMSKLENNERIEFLGDAVLELVTSHFLFENYPKLPEGELTKLRASIVCEPTLSECAKDLQLGQYILLGKGEELSGGRARNSVLSDVLEAVIGAIYLDSGLDEVRTFIKNIILTDIENKKLFYDSKTVLQEIIQQNSQVPLQYRLIEEKGPDHNKEFVVEVIFEEKVLGIGKGRSKKMAEQEAAYKAIKSIQNHQNKSM</sequence>
<protein>
    <recommendedName>
        <fullName evidence="15">Ribonuclease 3</fullName>
        <ecNumber evidence="15">3.1.26.3</ecNumber>
    </recommendedName>
    <alternativeName>
        <fullName evidence="15">Ribonuclease III</fullName>
        <shortName evidence="15">RNase III</shortName>
    </alternativeName>
</protein>
<dbReference type="SUPFAM" id="SSF54768">
    <property type="entry name" value="dsRNA-binding domain-like"/>
    <property type="match status" value="1"/>
</dbReference>
<evidence type="ECO:0000256" key="3">
    <source>
        <dbReference type="ARBA" id="ARBA00010183"/>
    </source>
</evidence>
<dbReference type="InterPro" id="IPR000999">
    <property type="entry name" value="RNase_III_dom"/>
</dbReference>
<dbReference type="PANTHER" id="PTHR11207">
    <property type="entry name" value="RIBONUCLEASE III"/>
    <property type="match status" value="1"/>
</dbReference>
<evidence type="ECO:0000256" key="10">
    <source>
        <dbReference type="ARBA" id="ARBA00022723"/>
    </source>
</evidence>
<keyword evidence="19" id="KW-1185">Reference proteome</keyword>
<dbReference type="InterPro" id="IPR014720">
    <property type="entry name" value="dsRBD_dom"/>
</dbReference>
<evidence type="ECO:0000313" key="19">
    <source>
        <dbReference type="Proteomes" id="UP000294545"/>
    </source>
</evidence>
<name>A0A4R1N0D1_9FIRM</name>
<keyword evidence="13 15" id="KW-0460">Magnesium</keyword>
<dbReference type="GO" id="GO:0003725">
    <property type="term" value="F:double-stranded RNA binding"/>
    <property type="evidence" value="ECO:0007669"/>
    <property type="project" value="TreeGrafter"/>
</dbReference>
<evidence type="ECO:0000259" key="17">
    <source>
        <dbReference type="PROSITE" id="PS50142"/>
    </source>
</evidence>
<dbReference type="GO" id="GO:0046872">
    <property type="term" value="F:metal ion binding"/>
    <property type="evidence" value="ECO:0007669"/>
    <property type="project" value="UniProtKB-KW"/>
</dbReference>
<evidence type="ECO:0000256" key="11">
    <source>
        <dbReference type="ARBA" id="ARBA00022759"/>
    </source>
</evidence>
<organism evidence="18 19">
    <name type="scientific">Natranaerovirga hydrolytica</name>
    <dbReference type="NCBI Taxonomy" id="680378"/>
    <lineage>
        <taxon>Bacteria</taxon>
        <taxon>Bacillati</taxon>
        <taxon>Bacillota</taxon>
        <taxon>Clostridia</taxon>
        <taxon>Lachnospirales</taxon>
        <taxon>Natranaerovirgaceae</taxon>
        <taxon>Natranaerovirga</taxon>
    </lineage>
</organism>
<dbReference type="CDD" id="cd00593">
    <property type="entry name" value="RIBOc"/>
    <property type="match status" value="1"/>
</dbReference>
<feature type="active site" evidence="15">
    <location>
        <position position="125"/>
    </location>
</feature>
<feature type="binding site" evidence="15">
    <location>
        <position position="122"/>
    </location>
    <ligand>
        <name>Mg(2+)</name>
        <dbReference type="ChEBI" id="CHEBI:18420"/>
    </ligand>
</feature>
<keyword evidence="12 15" id="KW-0378">Hydrolase</keyword>
<comment type="function">
    <text evidence="15">Digests double-stranded RNA. Involved in the processing of primary rRNA transcript to yield the immediate precursors to the large and small rRNAs (23S and 16S). Processes some mRNAs, and tRNAs when they are encoded in the rRNA operon. Processes pre-crRNA and tracrRNA of type II CRISPR loci if present in the organism.</text>
</comment>
<dbReference type="HAMAP" id="MF_00104">
    <property type="entry name" value="RNase_III"/>
    <property type="match status" value="1"/>
</dbReference>
<dbReference type="SUPFAM" id="SSF69065">
    <property type="entry name" value="RNase III domain-like"/>
    <property type="match status" value="1"/>
</dbReference>
<evidence type="ECO:0000256" key="1">
    <source>
        <dbReference type="ARBA" id="ARBA00000109"/>
    </source>
</evidence>
<dbReference type="Pfam" id="PF14622">
    <property type="entry name" value="Ribonucleas_3_3"/>
    <property type="match status" value="1"/>
</dbReference>
<feature type="active site" evidence="15">
    <location>
        <position position="53"/>
    </location>
</feature>
<comment type="caution">
    <text evidence="18">The sequence shown here is derived from an EMBL/GenBank/DDBJ whole genome shotgun (WGS) entry which is preliminary data.</text>
</comment>